<dbReference type="PROSITE" id="PS51257">
    <property type="entry name" value="PROKAR_LIPOPROTEIN"/>
    <property type="match status" value="1"/>
</dbReference>
<name>A0A1J4PR88_9ACTN</name>
<dbReference type="OrthoDB" id="3874071at2"/>
<comment type="caution">
    <text evidence="1">The sequence shown here is derived from an EMBL/GenBank/DDBJ whole genome shotgun (WGS) entry which is preliminary data.</text>
</comment>
<dbReference type="EMBL" id="LBDA02000116">
    <property type="protein sequence ID" value="OIK23289.1"/>
    <property type="molecule type" value="Genomic_DNA"/>
</dbReference>
<evidence type="ECO:0000313" key="2">
    <source>
        <dbReference type="Proteomes" id="UP000034838"/>
    </source>
</evidence>
<dbReference type="Proteomes" id="UP000034838">
    <property type="component" value="Unassembled WGS sequence"/>
</dbReference>
<reference evidence="1" key="1">
    <citation type="submission" date="2016-10" db="EMBL/GenBank/DDBJ databases">
        <title>Genome sequence of Streptomyces malaysiense MUSC 136.</title>
        <authorList>
            <person name="Lee L.-H."/>
            <person name="Ser H.-L."/>
        </authorList>
    </citation>
    <scope>NUCLEOTIDE SEQUENCE [LARGE SCALE GENOMIC DNA]</scope>
    <source>
        <strain evidence="1">MUSC 136</strain>
    </source>
</reference>
<gene>
    <name evidence="1" type="ORF">VT52_033540</name>
</gene>
<proteinExistence type="predicted"/>
<evidence type="ECO:0000313" key="1">
    <source>
        <dbReference type="EMBL" id="OIK23289.1"/>
    </source>
</evidence>
<organism evidence="1 2">
    <name type="scientific">Streptomyces malaysiense</name>
    <dbReference type="NCBI Taxonomy" id="1428626"/>
    <lineage>
        <taxon>Bacteria</taxon>
        <taxon>Bacillati</taxon>
        <taxon>Actinomycetota</taxon>
        <taxon>Actinomycetes</taxon>
        <taxon>Kitasatosporales</taxon>
        <taxon>Streptomycetaceae</taxon>
        <taxon>Streptomyces</taxon>
    </lineage>
</organism>
<accession>A0A1J4PR88</accession>
<dbReference type="AlphaFoldDB" id="A0A1J4PR88"/>
<evidence type="ECO:0008006" key="3">
    <source>
        <dbReference type="Google" id="ProtNLM"/>
    </source>
</evidence>
<dbReference type="RefSeq" id="WP_053055425.1">
    <property type="nucleotide sequence ID" value="NZ_LBDA02000116.1"/>
</dbReference>
<sequence>MAGLGRRGASGAVLALVMMSAAGCGGGSQNSPTPAEQAASAASAAASLASRGGDALASATAEAGRRLAEAKGGLNAKDQVSLGAVTLDGDGRATTSVTVRNTASSAKSFAVQVNFTDGGGNLLDVVVLTVDNVAAHASGRGTARGNRKLHGEVRADVGTALRY</sequence>
<keyword evidence="2" id="KW-1185">Reference proteome</keyword>
<protein>
    <recommendedName>
        <fullName evidence="3">Lipoprotein</fullName>
    </recommendedName>
</protein>